<evidence type="ECO:0000313" key="4">
    <source>
        <dbReference type="Proteomes" id="UP001139409"/>
    </source>
</evidence>
<dbReference type="AlphaFoldDB" id="A0A9X1HV19"/>
<reference evidence="3" key="1">
    <citation type="submission" date="2021-09" db="EMBL/GenBank/DDBJ databases">
        <title>Fulvivirga sp. isolated from coastal sediment.</title>
        <authorList>
            <person name="Yu H."/>
        </authorList>
    </citation>
    <scope>NUCLEOTIDE SEQUENCE</scope>
    <source>
        <strain evidence="3">1062</strain>
    </source>
</reference>
<organism evidence="3 4">
    <name type="scientific">Fulvivirga sedimenti</name>
    <dbReference type="NCBI Taxonomy" id="2879465"/>
    <lineage>
        <taxon>Bacteria</taxon>
        <taxon>Pseudomonadati</taxon>
        <taxon>Bacteroidota</taxon>
        <taxon>Cytophagia</taxon>
        <taxon>Cytophagales</taxon>
        <taxon>Fulvivirgaceae</taxon>
        <taxon>Fulvivirga</taxon>
    </lineage>
</organism>
<evidence type="ECO:0000313" key="3">
    <source>
        <dbReference type="EMBL" id="MCA6078426.1"/>
    </source>
</evidence>
<keyword evidence="2" id="KW-0812">Transmembrane</keyword>
<evidence type="ECO:0000256" key="2">
    <source>
        <dbReference type="SAM" id="Phobius"/>
    </source>
</evidence>
<evidence type="ECO:0000256" key="1">
    <source>
        <dbReference type="SAM" id="MobiDB-lite"/>
    </source>
</evidence>
<proteinExistence type="predicted"/>
<keyword evidence="2" id="KW-0472">Membrane</keyword>
<gene>
    <name evidence="3" type="ORF">LDX50_26370</name>
</gene>
<feature type="region of interest" description="Disordered" evidence="1">
    <location>
        <begin position="65"/>
        <end position="97"/>
    </location>
</feature>
<dbReference type="EMBL" id="JAIXNE010000006">
    <property type="protein sequence ID" value="MCA6078426.1"/>
    <property type="molecule type" value="Genomic_DNA"/>
</dbReference>
<keyword evidence="2" id="KW-1133">Transmembrane helix</keyword>
<sequence>MGRHEIRLRRNRMTSRRMERHKNYQDILRQHRQNRRVRIVKILLYMIALLALIFVIYFAMQRVSEPKESENTRPATAQIISRPDIDFSLNKNDDGNT</sequence>
<dbReference type="Proteomes" id="UP001139409">
    <property type="component" value="Unassembled WGS sequence"/>
</dbReference>
<keyword evidence="4" id="KW-1185">Reference proteome</keyword>
<dbReference type="RefSeq" id="WP_225699286.1">
    <property type="nucleotide sequence ID" value="NZ_JAIXNE010000006.1"/>
</dbReference>
<name>A0A9X1HV19_9BACT</name>
<accession>A0A9X1HV19</accession>
<protein>
    <submittedName>
        <fullName evidence="3">Uncharacterized protein</fullName>
    </submittedName>
</protein>
<comment type="caution">
    <text evidence="3">The sequence shown here is derived from an EMBL/GenBank/DDBJ whole genome shotgun (WGS) entry which is preliminary data.</text>
</comment>
<feature type="transmembrane region" description="Helical" evidence="2">
    <location>
        <begin position="42"/>
        <end position="60"/>
    </location>
</feature>